<accession>A0A2K5ASI7</accession>
<dbReference type="Proteomes" id="UP000236248">
    <property type="component" value="Chromosome NCAV"/>
</dbReference>
<reference evidence="2" key="1">
    <citation type="submission" date="2018-01" db="EMBL/GenBank/DDBJ databases">
        <authorList>
            <person name="Kerou L M."/>
        </authorList>
    </citation>
    <scope>NUCLEOTIDE SEQUENCE [LARGE SCALE GENOMIC DNA]</scope>
    <source>
        <strain evidence="2">SCU2</strain>
    </source>
</reference>
<organism evidence="1 2">
    <name type="scientific">Candidatus Nitrosocaldus cavascurensis</name>
    <dbReference type="NCBI Taxonomy" id="2058097"/>
    <lineage>
        <taxon>Archaea</taxon>
        <taxon>Nitrososphaerota</taxon>
        <taxon>Nitrososphaeria</taxon>
        <taxon>Candidatus Nitrosocaldales</taxon>
        <taxon>Candidatus Nitrosocaldaceae</taxon>
        <taxon>Candidatus Nitrosocaldus</taxon>
    </lineage>
</organism>
<evidence type="ECO:0000313" key="2">
    <source>
        <dbReference type="Proteomes" id="UP000236248"/>
    </source>
</evidence>
<dbReference type="GeneID" id="41595431"/>
<keyword evidence="2" id="KW-1185">Reference proteome</keyword>
<dbReference type="KEGG" id="ncv:NCAV_1435"/>
<protein>
    <submittedName>
        <fullName evidence="1">Uncharacterized protein</fullName>
    </submittedName>
</protein>
<gene>
    <name evidence="1" type="ORF">NCAV_1435</name>
</gene>
<dbReference type="AlphaFoldDB" id="A0A2K5ASI7"/>
<proteinExistence type="predicted"/>
<dbReference type="EMBL" id="LT981265">
    <property type="protein sequence ID" value="SPC34601.1"/>
    <property type="molecule type" value="Genomic_DNA"/>
</dbReference>
<evidence type="ECO:0000313" key="1">
    <source>
        <dbReference type="EMBL" id="SPC34601.1"/>
    </source>
</evidence>
<sequence>MQYFQALQIGQARIRDAVSILKRYTGNALPAIALKGSSQGKGWEPVGEENLYSVVEGEHGLIICLCDSDGNAKAIASWYSKEEAEQIVVRMRSDGMQEYKGKVRLPV</sequence>
<name>A0A2K5ASI7_9ARCH</name>
<dbReference type="RefSeq" id="WP_103286772.1">
    <property type="nucleotide sequence ID" value="NZ_LT981265.1"/>
</dbReference>